<dbReference type="Gene3D" id="3.40.50.720">
    <property type="entry name" value="NAD(P)-binding Rossmann-like Domain"/>
    <property type="match status" value="1"/>
</dbReference>
<accession>X0TG00</accession>
<reference evidence="2" key="1">
    <citation type="journal article" date="2014" name="Front. Microbiol.">
        <title>High frequency of phylogenetically diverse reductive dehalogenase-homologous genes in deep subseafloor sedimentary metagenomes.</title>
        <authorList>
            <person name="Kawai M."/>
            <person name="Futagami T."/>
            <person name="Toyoda A."/>
            <person name="Takaki Y."/>
            <person name="Nishi S."/>
            <person name="Hori S."/>
            <person name="Arai W."/>
            <person name="Tsubouchi T."/>
            <person name="Morono Y."/>
            <person name="Uchiyama I."/>
            <person name="Ito T."/>
            <person name="Fujiyama A."/>
            <person name="Inagaki F."/>
            <person name="Takami H."/>
        </authorList>
    </citation>
    <scope>NUCLEOTIDE SEQUENCE</scope>
    <source>
        <strain evidence="2">Expedition CK06-06</strain>
    </source>
</reference>
<proteinExistence type="inferred from homology"/>
<sequence>MELGITGKNALVGGATKGLGKACALQLADTGVNIPICAKGAGSLNEAATEIRNKSKVKVLPIQSDLAKSEEVKSVVAQTLSTFGSIDILIVNSGGPSPGKFFELAEQDWRTLISPCCYMWLNYIAL</sequence>
<organism evidence="2">
    <name type="scientific">marine sediment metagenome</name>
    <dbReference type="NCBI Taxonomy" id="412755"/>
    <lineage>
        <taxon>unclassified sequences</taxon>
        <taxon>metagenomes</taxon>
        <taxon>ecological metagenomes</taxon>
    </lineage>
</organism>
<evidence type="ECO:0000313" key="2">
    <source>
        <dbReference type="EMBL" id="GAF74995.1"/>
    </source>
</evidence>
<evidence type="ECO:0000256" key="1">
    <source>
        <dbReference type="ARBA" id="ARBA00006484"/>
    </source>
</evidence>
<dbReference type="PRINTS" id="PR00081">
    <property type="entry name" value="GDHRDH"/>
</dbReference>
<dbReference type="InterPro" id="IPR002347">
    <property type="entry name" value="SDR_fam"/>
</dbReference>
<dbReference type="SUPFAM" id="SSF51735">
    <property type="entry name" value="NAD(P)-binding Rossmann-fold domains"/>
    <property type="match status" value="1"/>
</dbReference>
<dbReference type="InterPro" id="IPR050259">
    <property type="entry name" value="SDR"/>
</dbReference>
<dbReference type="AlphaFoldDB" id="X0TG00"/>
<dbReference type="PANTHER" id="PTHR42879">
    <property type="entry name" value="3-OXOACYL-(ACYL-CARRIER-PROTEIN) REDUCTASE"/>
    <property type="match status" value="1"/>
</dbReference>
<comment type="caution">
    <text evidence="2">The sequence shown here is derived from an EMBL/GenBank/DDBJ whole genome shotgun (WGS) entry which is preliminary data.</text>
</comment>
<comment type="similarity">
    <text evidence="1">Belongs to the short-chain dehydrogenases/reductases (SDR) family.</text>
</comment>
<name>X0TG00_9ZZZZ</name>
<dbReference type="InterPro" id="IPR036291">
    <property type="entry name" value="NAD(P)-bd_dom_sf"/>
</dbReference>
<dbReference type="PANTHER" id="PTHR42879:SF6">
    <property type="entry name" value="NADPH-DEPENDENT REDUCTASE BACG"/>
    <property type="match status" value="1"/>
</dbReference>
<gene>
    <name evidence="2" type="ORF">S01H1_13329</name>
</gene>
<protein>
    <submittedName>
        <fullName evidence="2">Uncharacterized protein</fullName>
    </submittedName>
</protein>
<dbReference type="Pfam" id="PF00106">
    <property type="entry name" value="adh_short"/>
    <property type="match status" value="1"/>
</dbReference>
<dbReference type="EMBL" id="BARS01006878">
    <property type="protein sequence ID" value="GAF74995.1"/>
    <property type="molecule type" value="Genomic_DNA"/>
</dbReference>